<keyword evidence="3" id="KW-1185">Reference proteome</keyword>
<dbReference type="AlphaFoldDB" id="A0AA36HCJ4"/>
<sequence length="96" mass="10760">MLTYASIVFGEEQPLGQFSYAVWNVYLAVSFAAVVWSSLAAIGELQRLLQCSLGNMCSRGQPATIQRMSAKVHDLHCTTERYFNQLESAWGQHAKF</sequence>
<dbReference type="EMBL" id="CATQJL010000316">
    <property type="protein sequence ID" value="CAJ0607856.1"/>
    <property type="molecule type" value="Genomic_DNA"/>
</dbReference>
<protein>
    <submittedName>
        <fullName evidence="2">Uncharacterized protein</fullName>
    </submittedName>
</protein>
<organism evidence="2 3">
    <name type="scientific">Cylicocyclus nassatus</name>
    <name type="common">Nematode worm</name>
    <dbReference type="NCBI Taxonomy" id="53992"/>
    <lineage>
        <taxon>Eukaryota</taxon>
        <taxon>Metazoa</taxon>
        <taxon>Ecdysozoa</taxon>
        <taxon>Nematoda</taxon>
        <taxon>Chromadorea</taxon>
        <taxon>Rhabditida</taxon>
        <taxon>Rhabditina</taxon>
        <taxon>Rhabditomorpha</taxon>
        <taxon>Strongyloidea</taxon>
        <taxon>Strongylidae</taxon>
        <taxon>Cylicocyclus</taxon>
    </lineage>
</organism>
<accession>A0AA36HCJ4</accession>
<dbReference type="Proteomes" id="UP001176961">
    <property type="component" value="Unassembled WGS sequence"/>
</dbReference>
<evidence type="ECO:0000313" key="3">
    <source>
        <dbReference type="Proteomes" id="UP001176961"/>
    </source>
</evidence>
<keyword evidence="1" id="KW-0472">Membrane</keyword>
<gene>
    <name evidence="2" type="ORF">CYNAS_LOCUS19839</name>
</gene>
<reference evidence="2" key="1">
    <citation type="submission" date="2023-07" db="EMBL/GenBank/DDBJ databases">
        <authorList>
            <consortium name="CYATHOMIX"/>
        </authorList>
    </citation>
    <scope>NUCLEOTIDE SEQUENCE</scope>
    <source>
        <strain evidence="2">N/A</strain>
    </source>
</reference>
<feature type="transmembrane region" description="Helical" evidence="1">
    <location>
        <begin position="20"/>
        <end position="42"/>
    </location>
</feature>
<keyword evidence="1" id="KW-1133">Transmembrane helix</keyword>
<keyword evidence="1" id="KW-0812">Transmembrane</keyword>
<name>A0AA36HCJ4_CYLNA</name>
<evidence type="ECO:0000313" key="2">
    <source>
        <dbReference type="EMBL" id="CAJ0607856.1"/>
    </source>
</evidence>
<comment type="caution">
    <text evidence="2">The sequence shown here is derived from an EMBL/GenBank/DDBJ whole genome shotgun (WGS) entry which is preliminary data.</text>
</comment>
<evidence type="ECO:0000256" key="1">
    <source>
        <dbReference type="SAM" id="Phobius"/>
    </source>
</evidence>
<proteinExistence type="predicted"/>